<sequence>MNKFNALWTRTSGATKVTTSSLEKYGHFLKRNPHKEEILHDGCVDGTITKNILFPSIKDHATQVLAIDKRKDFIDLANEINKVDKIEYQVFDTMGSDDFKKMENRFGQIFSTCIAEWLVPNRLLLKRYHEMLKREGQIFMVILTNTAIQQSFYEQAKEKGWKPYLSKKTIFETYTKNPEHSFEKLLKENNFKPDICQSANTTVDLENFPDMLHLIWPMYEEFWNCIPDEMKEDFVEENVNRCLKKMTYVGEPKKYSMSLQKLVCVATRI</sequence>
<dbReference type="AlphaFoldDB" id="A0AAW1KKW0"/>
<dbReference type="Proteomes" id="UP001458880">
    <property type="component" value="Unassembled WGS sequence"/>
</dbReference>
<keyword evidence="2" id="KW-1185">Reference proteome</keyword>
<dbReference type="InterPro" id="IPR029063">
    <property type="entry name" value="SAM-dependent_MTases_sf"/>
</dbReference>
<gene>
    <name evidence="1" type="ORF">QE152_g22744</name>
</gene>
<evidence type="ECO:0008006" key="3">
    <source>
        <dbReference type="Google" id="ProtNLM"/>
    </source>
</evidence>
<proteinExistence type="predicted"/>
<name>A0AAW1KKW0_POPJA</name>
<dbReference type="SUPFAM" id="SSF53335">
    <property type="entry name" value="S-adenosyl-L-methionine-dependent methyltransferases"/>
    <property type="match status" value="1"/>
</dbReference>
<comment type="caution">
    <text evidence="1">The sequence shown here is derived from an EMBL/GenBank/DDBJ whole genome shotgun (WGS) entry which is preliminary data.</text>
</comment>
<dbReference type="EMBL" id="JASPKY010000221">
    <property type="protein sequence ID" value="KAK9719288.1"/>
    <property type="molecule type" value="Genomic_DNA"/>
</dbReference>
<evidence type="ECO:0000313" key="2">
    <source>
        <dbReference type="Proteomes" id="UP001458880"/>
    </source>
</evidence>
<reference evidence="1 2" key="1">
    <citation type="journal article" date="2024" name="BMC Genomics">
        <title>De novo assembly and annotation of Popillia japonica's genome with initial clues to its potential as an invasive pest.</title>
        <authorList>
            <person name="Cucini C."/>
            <person name="Boschi S."/>
            <person name="Funari R."/>
            <person name="Cardaioli E."/>
            <person name="Iannotti N."/>
            <person name="Marturano G."/>
            <person name="Paoli F."/>
            <person name="Bruttini M."/>
            <person name="Carapelli A."/>
            <person name="Frati F."/>
            <person name="Nardi F."/>
        </authorList>
    </citation>
    <scope>NUCLEOTIDE SEQUENCE [LARGE SCALE GENOMIC DNA]</scope>
    <source>
        <strain evidence="1">DMR45628</strain>
    </source>
</reference>
<dbReference type="Gene3D" id="3.40.50.150">
    <property type="entry name" value="Vaccinia Virus protein VP39"/>
    <property type="match status" value="1"/>
</dbReference>
<organism evidence="1 2">
    <name type="scientific">Popillia japonica</name>
    <name type="common">Japanese beetle</name>
    <dbReference type="NCBI Taxonomy" id="7064"/>
    <lineage>
        <taxon>Eukaryota</taxon>
        <taxon>Metazoa</taxon>
        <taxon>Ecdysozoa</taxon>
        <taxon>Arthropoda</taxon>
        <taxon>Hexapoda</taxon>
        <taxon>Insecta</taxon>
        <taxon>Pterygota</taxon>
        <taxon>Neoptera</taxon>
        <taxon>Endopterygota</taxon>
        <taxon>Coleoptera</taxon>
        <taxon>Polyphaga</taxon>
        <taxon>Scarabaeiformia</taxon>
        <taxon>Scarabaeidae</taxon>
        <taxon>Rutelinae</taxon>
        <taxon>Popillia</taxon>
    </lineage>
</organism>
<accession>A0AAW1KKW0</accession>
<protein>
    <recommendedName>
        <fullName evidence="3">Juvenile hormone acid methyltransferase</fullName>
    </recommendedName>
</protein>
<evidence type="ECO:0000313" key="1">
    <source>
        <dbReference type="EMBL" id="KAK9719288.1"/>
    </source>
</evidence>